<accession>A0A7L6AZ07</accession>
<evidence type="ECO:0000256" key="3">
    <source>
        <dbReference type="ARBA" id="ARBA00022723"/>
    </source>
</evidence>
<name>A0A7L6AZ07_9GAMM</name>
<dbReference type="GO" id="GO:0005886">
    <property type="term" value="C:plasma membrane"/>
    <property type="evidence" value="ECO:0007669"/>
    <property type="project" value="TreeGrafter"/>
</dbReference>
<dbReference type="EMBL" id="CP059265">
    <property type="protein sequence ID" value="QLQ34263.1"/>
    <property type="molecule type" value="Genomic_DNA"/>
</dbReference>
<proteinExistence type="inferred from homology"/>
<evidence type="ECO:0000256" key="5">
    <source>
        <dbReference type="ARBA" id="ARBA00022748"/>
    </source>
</evidence>
<dbReference type="CDD" id="cd16378">
    <property type="entry name" value="CcmH_N"/>
    <property type="match status" value="1"/>
</dbReference>
<organism evidence="9 10">
    <name type="scientific">Candidatus Thiothrix singaporensis</name>
    <dbReference type="NCBI Taxonomy" id="2799669"/>
    <lineage>
        <taxon>Bacteria</taxon>
        <taxon>Pseudomonadati</taxon>
        <taxon>Pseudomonadota</taxon>
        <taxon>Gammaproteobacteria</taxon>
        <taxon>Thiotrichales</taxon>
        <taxon>Thiotrichaceae</taxon>
        <taxon>Thiothrix</taxon>
    </lineage>
</organism>
<keyword evidence="4 7" id="KW-0732">Signal</keyword>
<dbReference type="GO" id="GO:0017004">
    <property type="term" value="P:cytochrome complex assembly"/>
    <property type="evidence" value="ECO:0007669"/>
    <property type="project" value="UniProtKB-KW"/>
</dbReference>
<reference evidence="9" key="1">
    <citation type="submission" date="2020-06" db="EMBL/GenBank/DDBJ databases">
        <title>Analysis procedures for assessing recovery of high quality, complete, closed genomes from Nanopore long read metagenome sequencing.</title>
        <authorList>
            <person name="Bessarab I."/>
            <person name="Arumugam K."/>
            <person name="Haryono M."/>
            <person name="Liu X."/>
            <person name="Roy S."/>
            <person name="Zuniga-Montanez R.E."/>
            <person name="Qiu G."/>
            <person name="Drautz-Moses D.I."/>
            <person name="Law Y.Y."/>
            <person name="Wuertz S."/>
            <person name="Lauro F.M."/>
            <person name="Huson D.H."/>
            <person name="Williams R.B."/>
        </authorList>
    </citation>
    <scope>NUCLEOTIDE SEQUENCE [LARGE SCALE GENOMIC DNA]</scope>
    <source>
        <strain evidence="9">SSD2</strain>
    </source>
</reference>
<dbReference type="InterPro" id="IPR051263">
    <property type="entry name" value="C-type_cytochrome_biogenesis"/>
</dbReference>
<evidence type="ECO:0000256" key="1">
    <source>
        <dbReference type="ARBA" id="ARBA00010342"/>
    </source>
</evidence>
<keyword evidence="10" id="KW-1185">Reference proteome</keyword>
<dbReference type="PANTHER" id="PTHR47870:SF1">
    <property type="entry name" value="CYTOCHROME C-TYPE BIOGENESIS PROTEIN CCMH"/>
    <property type="match status" value="1"/>
</dbReference>
<dbReference type="KEGG" id="this:HZT40_16560"/>
<dbReference type="InterPro" id="IPR038297">
    <property type="entry name" value="CcmH/CycL/NrfF/Ccl2_sf"/>
</dbReference>
<evidence type="ECO:0000313" key="10">
    <source>
        <dbReference type="Proteomes" id="UP000510621"/>
    </source>
</evidence>
<dbReference type="Pfam" id="PF03918">
    <property type="entry name" value="CcmH"/>
    <property type="match status" value="1"/>
</dbReference>
<dbReference type="PANTHER" id="PTHR47870">
    <property type="entry name" value="CYTOCHROME C-TYPE BIOGENESIS PROTEIN CCMH"/>
    <property type="match status" value="1"/>
</dbReference>
<feature type="domain" description="CcmH/CycL/Ccl2/NrfF N-terminal" evidence="8">
    <location>
        <begin position="10"/>
        <end position="102"/>
    </location>
</feature>
<dbReference type="GO" id="GO:0046872">
    <property type="term" value="F:metal ion binding"/>
    <property type="evidence" value="ECO:0007669"/>
    <property type="project" value="UniProtKB-KW"/>
</dbReference>
<dbReference type="InterPro" id="IPR005616">
    <property type="entry name" value="CcmH/CycL/Ccl2/NrfF_N"/>
</dbReference>
<dbReference type="Proteomes" id="UP000510621">
    <property type="component" value="Chromosome"/>
</dbReference>
<gene>
    <name evidence="9" type="ORF">HZT40_16560</name>
</gene>
<evidence type="ECO:0000256" key="6">
    <source>
        <dbReference type="ARBA" id="ARBA00023004"/>
    </source>
</evidence>
<comment type="similarity">
    <text evidence="1 7">Belongs to the CcmH/CycL/Ccl2/NrfF family.</text>
</comment>
<evidence type="ECO:0000313" key="9">
    <source>
        <dbReference type="EMBL" id="QLQ34263.1"/>
    </source>
</evidence>
<keyword evidence="6 7" id="KW-0408">Iron</keyword>
<dbReference type="FunFam" id="1.10.8.640:FF:000001">
    <property type="entry name" value="Cytochrome c-type biogenesis protein"/>
    <property type="match status" value="1"/>
</dbReference>
<evidence type="ECO:0000256" key="4">
    <source>
        <dbReference type="ARBA" id="ARBA00022729"/>
    </source>
</evidence>
<dbReference type="AlphaFoldDB" id="A0A7L6AZ07"/>
<keyword evidence="5" id="KW-0201">Cytochrome c-type biogenesis</keyword>
<keyword evidence="3 7" id="KW-0479">Metal-binding</keyword>
<protein>
    <recommendedName>
        <fullName evidence="7">Cytochrome c-type biogenesis protein</fullName>
    </recommendedName>
</protein>
<evidence type="ECO:0000256" key="2">
    <source>
        <dbReference type="ARBA" id="ARBA00022617"/>
    </source>
</evidence>
<dbReference type="Gene3D" id="1.10.8.640">
    <property type="entry name" value="Cytochrome C biogenesis protein"/>
    <property type="match status" value="1"/>
</dbReference>
<comment type="function">
    <text evidence="7">Possible subunit of a heme lyase.</text>
</comment>
<keyword evidence="2 7" id="KW-0349">Heme</keyword>
<evidence type="ECO:0000256" key="7">
    <source>
        <dbReference type="RuleBase" id="RU364112"/>
    </source>
</evidence>
<sequence length="104" mass="11604">MCLWAGAGYGQTAIEVRQFSSPQQQALYEGLLTELRCLVCQNENLADSNAELAGDLRNEVYAMVTQQGLDEQAVKTFLVQRYGNFVLYRPPVQASTWLLWGGLS</sequence>
<evidence type="ECO:0000259" key="8">
    <source>
        <dbReference type="Pfam" id="PF03918"/>
    </source>
</evidence>